<reference evidence="1 2" key="1">
    <citation type="journal article" date="2013" name="BMC Genomics">
        <title>Genome sequencing and comparative genomics of honey bee microsporidia, Nosema apis reveal novel insights into host-parasite interactions.</title>
        <authorList>
            <person name="Chen Yp."/>
            <person name="Pettis J.S."/>
            <person name="Zhao Y."/>
            <person name="Liu X."/>
            <person name="Tallon L.J."/>
            <person name="Sadzewicz L.D."/>
            <person name="Li R."/>
            <person name="Zheng H."/>
            <person name="Huang S."/>
            <person name="Zhang X."/>
            <person name="Hamilton M.C."/>
            <person name="Pernal S.F."/>
            <person name="Melathopoulos A.P."/>
            <person name="Yan X."/>
            <person name="Evans J.D."/>
        </authorList>
    </citation>
    <scope>NUCLEOTIDE SEQUENCE [LARGE SCALE GENOMIC DNA]</scope>
    <source>
        <strain evidence="1 2">BRL 01</strain>
    </source>
</reference>
<dbReference type="AlphaFoldDB" id="T0L9X6"/>
<sequence>MEQLLVSILKNPSPQIIDTLEQQLNTEKGQHQFINLLTSNNIISYSYMKMKIKDWINTRYDFLLKYKNTFFNLVTDSTEYNFSLLCDTFEVMYFYFVIWDDFIDFLVALDNERSFRVLNSLFMKYRSQNKSDRLYSEIIVNISKVAPLFVKYYNFRWSGQSDFISGSNTVKENEINNVSKFYNNQSNADISNNNVINSSNCSTNFTKPLPDKNLLNILYSLIYQDIHPFFESNISTLTNTLTTLYKLTNFQPLINDIYLLITTKYFDLVDLTKIFGSILISLTNFDQVKYSVLNNIIRKNSKTVFQFEDVLINAIKIGSILSEKEKDEMMSVEYSRNIICNVDVYRGIITDIVGNIKRVNENFVGKLINCISRDGEIINMNINKCENESMGSTIEMSSNINSITTTTLEEWQIFLFTALKLKTSNLIKKCKLAINNSNEDKFISFASFRYLLSIKEYSTFDYRIINREHPACYLSMFMLINYIQEQSPLEKKILNEMEIDICKINGDGSSCNVNIDSNRIIDNNSTINNVSNRILDNIFCSILDNLSNFITSDIEDEYSTLLINRIVKDNPRIITDSFYSQLISLCIENILNINSLTAYSYIFDTISILFLDRARNKESNKIKNDIMRIVNLVVSEEIVELYSSAFYMLSVLIMSENACYSGDIVGGVCISNNNRTNYSNMVNIVSQTALWSTKELYLSLICLTISLYKSGYMTEIQVDYIVQYLCNINLYYAHVLSDSTTRSVQVIEDIEELFIYKSGDILYKEKIGDNVCKDSTNNISSKDSINNSFYKNKEEYIKIYKNALEYFNTNYITKKNARRVTRAFLRGSKFVNDEMYKNIIDKNLFNLGYDNVPYSVYMCFDI</sequence>
<dbReference type="Gene3D" id="1.25.10.10">
    <property type="entry name" value="Leucine-rich Repeat Variant"/>
    <property type="match status" value="2"/>
</dbReference>
<organism evidence="1 2">
    <name type="scientific">Vairimorpha apis BRL 01</name>
    <dbReference type="NCBI Taxonomy" id="1037528"/>
    <lineage>
        <taxon>Eukaryota</taxon>
        <taxon>Fungi</taxon>
        <taxon>Fungi incertae sedis</taxon>
        <taxon>Microsporidia</taxon>
        <taxon>Nosematidae</taxon>
        <taxon>Vairimorpha</taxon>
    </lineage>
</organism>
<evidence type="ECO:0000313" key="2">
    <source>
        <dbReference type="Proteomes" id="UP000053780"/>
    </source>
</evidence>
<dbReference type="HOGENOM" id="CLU_384955_0_0_1"/>
<dbReference type="Proteomes" id="UP000053780">
    <property type="component" value="Unassembled WGS sequence"/>
</dbReference>
<evidence type="ECO:0000313" key="1">
    <source>
        <dbReference type="EMBL" id="EQB61233.1"/>
    </source>
</evidence>
<proteinExistence type="predicted"/>
<keyword evidence="2" id="KW-1185">Reference proteome</keyword>
<dbReference type="InterPro" id="IPR011989">
    <property type="entry name" value="ARM-like"/>
</dbReference>
<gene>
    <name evidence="1" type="ORF">NAPIS_ORF01214</name>
</gene>
<dbReference type="VEuPathDB" id="MicrosporidiaDB:NAPIS_ORF01214"/>
<dbReference type="EMBL" id="KE647164">
    <property type="protein sequence ID" value="EQB61233.1"/>
    <property type="molecule type" value="Genomic_DNA"/>
</dbReference>
<protein>
    <submittedName>
        <fullName evidence="1">Cas cse chromosome segregation protein</fullName>
    </submittedName>
</protein>
<accession>T0L9X6</accession>
<name>T0L9X6_9MICR</name>
<dbReference type="OrthoDB" id="2189043at2759"/>